<dbReference type="GO" id="GO:0003677">
    <property type="term" value="F:DNA binding"/>
    <property type="evidence" value="ECO:0007669"/>
    <property type="project" value="UniProtKB-KW"/>
</dbReference>
<dbReference type="GO" id="GO:0008237">
    <property type="term" value="F:metallopeptidase activity"/>
    <property type="evidence" value="ECO:0007669"/>
    <property type="project" value="UniProtKB-KW"/>
</dbReference>
<evidence type="ECO:0000256" key="7">
    <source>
        <dbReference type="ARBA" id="ARBA00023125"/>
    </source>
</evidence>
<evidence type="ECO:0000256" key="5">
    <source>
        <dbReference type="ARBA" id="ARBA00023015"/>
    </source>
</evidence>
<evidence type="ECO:0000259" key="12">
    <source>
        <dbReference type="PROSITE" id="PS51293"/>
    </source>
</evidence>
<reference evidence="14" key="1">
    <citation type="submission" date="2021-01" db="EMBL/GenBank/DDBJ databases">
        <authorList>
            <person name="Corre E."/>
            <person name="Pelletier E."/>
            <person name="Niang G."/>
            <person name="Scheremetjew M."/>
            <person name="Finn R."/>
            <person name="Kale V."/>
            <person name="Holt S."/>
            <person name="Cochrane G."/>
            <person name="Meng A."/>
            <person name="Brown T."/>
            <person name="Cohen L."/>
        </authorList>
    </citation>
    <scope>NUCLEOTIDE SEQUENCE</scope>
    <source>
        <strain evidence="14">CCMP1756</strain>
    </source>
</reference>
<evidence type="ECO:0000256" key="10">
    <source>
        <dbReference type="SAM" id="MobiDB-lite"/>
    </source>
</evidence>
<evidence type="ECO:0008006" key="17">
    <source>
        <dbReference type="Google" id="ProtNLM"/>
    </source>
</evidence>
<keyword evidence="8" id="KW-0804">Transcription</keyword>
<keyword evidence="3" id="KW-0378">Hydrolase</keyword>
<dbReference type="NCBIfam" id="TIGR01557">
    <property type="entry name" value="myb_SHAQKYF"/>
    <property type="match status" value="1"/>
</dbReference>
<feature type="domain" description="SANT" evidence="12">
    <location>
        <begin position="21"/>
        <end position="73"/>
    </location>
</feature>
<dbReference type="FunFam" id="1.10.10.60:FF:000151">
    <property type="entry name" value="histone H2A deubiquitinase MYSM1 isoform X2"/>
    <property type="match status" value="1"/>
</dbReference>
<dbReference type="InterPro" id="IPR017884">
    <property type="entry name" value="SANT_dom"/>
</dbReference>
<keyword evidence="1" id="KW-0645">Protease</keyword>
<dbReference type="CDD" id="cd00167">
    <property type="entry name" value="SANT"/>
    <property type="match status" value="1"/>
</dbReference>
<evidence type="ECO:0000256" key="3">
    <source>
        <dbReference type="ARBA" id="ARBA00022801"/>
    </source>
</evidence>
<dbReference type="EMBL" id="HBIW01000686">
    <property type="protein sequence ID" value="CAE0685141.1"/>
    <property type="molecule type" value="Transcribed_RNA"/>
</dbReference>
<dbReference type="GO" id="GO:0006508">
    <property type="term" value="P:proteolysis"/>
    <property type="evidence" value="ECO:0007669"/>
    <property type="project" value="UniProtKB-KW"/>
</dbReference>
<keyword evidence="9" id="KW-0539">Nucleus</keyword>
<keyword evidence="6" id="KW-0482">Metalloprotease</keyword>
<dbReference type="GO" id="GO:0046872">
    <property type="term" value="F:metal ion binding"/>
    <property type="evidence" value="ECO:0007669"/>
    <property type="project" value="UniProtKB-KW"/>
</dbReference>
<dbReference type="PROSITE" id="PS50090">
    <property type="entry name" value="MYB_LIKE"/>
    <property type="match status" value="1"/>
</dbReference>
<evidence type="ECO:0000256" key="4">
    <source>
        <dbReference type="ARBA" id="ARBA00022833"/>
    </source>
</evidence>
<feature type="domain" description="HTH myb-type" evidence="13">
    <location>
        <begin position="22"/>
        <end position="72"/>
    </location>
</feature>
<feature type="region of interest" description="Disordered" evidence="10">
    <location>
        <begin position="207"/>
        <end position="253"/>
    </location>
</feature>
<evidence type="ECO:0000313" key="16">
    <source>
        <dbReference type="Proteomes" id="UP000789595"/>
    </source>
</evidence>
<dbReference type="InterPro" id="IPR017930">
    <property type="entry name" value="Myb_dom"/>
</dbReference>
<feature type="compositionally biased region" description="Basic and acidic residues" evidence="10">
    <location>
        <begin position="207"/>
        <end position="218"/>
    </location>
</feature>
<dbReference type="Proteomes" id="UP000789595">
    <property type="component" value="Unassembled WGS sequence"/>
</dbReference>
<dbReference type="InterPro" id="IPR001005">
    <property type="entry name" value="SANT/Myb"/>
</dbReference>
<feature type="compositionally biased region" description="Pro residues" evidence="10">
    <location>
        <begin position="219"/>
        <end position="233"/>
    </location>
</feature>
<name>A0A7S4E2L3_9STRA</name>
<evidence type="ECO:0000259" key="13">
    <source>
        <dbReference type="PROSITE" id="PS51294"/>
    </source>
</evidence>
<dbReference type="InterPro" id="IPR009057">
    <property type="entry name" value="Homeodomain-like_sf"/>
</dbReference>
<proteinExistence type="predicted"/>
<dbReference type="OrthoDB" id="118550at2759"/>
<dbReference type="SMART" id="SM00717">
    <property type="entry name" value="SANT"/>
    <property type="match status" value="1"/>
</dbReference>
<gene>
    <name evidence="14" type="ORF">PCAL00307_LOCUS575</name>
    <name evidence="15" type="ORF">PECAL_1P33460</name>
</gene>
<dbReference type="Pfam" id="PF00249">
    <property type="entry name" value="Myb_DNA-binding"/>
    <property type="match status" value="1"/>
</dbReference>
<evidence type="ECO:0000256" key="2">
    <source>
        <dbReference type="ARBA" id="ARBA00022723"/>
    </source>
</evidence>
<keyword evidence="7" id="KW-0238">DNA-binding</keyword>
<dbReference type="PROSITE" id="PS51294">
    <property type="entry name" value="HTH_MYB"/>
    <property type="match status" value="1"/>
</dbReference>
<dbReference type="PROSITE" id="PS51293">
    <property type="entry name" value="SANT"/>
    <property type="match status" value="1"/>
</dbReference>
<sequence length="325" mass="35164">MCQPPTAAQVSAPPPTTTTGEKTGRWTDEEHTRFLHGLELFGKKWTKVADVVGSRTTVQVRSHAQKYFQKLEKDRAQPSGSGGRGRAGAGFGGRQFGDYDGLDEGAAPIAVPLALRKFLPAGTGQNGHAGPADVAAGLFKFLSPLALPSKPDKVNEMARTIFDDPAADLHHQQLEARSRPAPPPTVPEWYRRGGRLDELLRDAAQIEWKDDSGGEPLKDPPPPVYRAPPPPKPFPRRPSAQWALPPGKRRRDEEALAHIATGTERGAAALPRFSSLDALYSASILVDRRPRSDSHGSTGLGFEDGLFYDDDAAPFAFTDDQAPTI</sequence>
<feature type="domain" description="Myb-like" evidence="11">
    <location>
        <begin position="18"/>
        <end position="68"/>
    </location>
</feature>
<feature type="region of interest" description="Disordered" evidence="10">
    <location>
        <begin position="1"/>
        <end position="27"/>
    </location>
</feature>
<keyword evidence="16" id="KW-1185">Reference proteome</keyword>
<evidence type="ECO:0000256" key="8">
    <source>
        <dbReference type="ARBA" id="ARBA00023163"/>
    </source>
</evidence>
<feature type="region of interest" description="Disordered" evidence="10">
    <location>
        <begin position="71"/>
        <end position="91"/>
    </location>
</feature>
<evidence type="ECO:0000313" key="15">
    <source>
        <dbReference type="EMBL" id="CAH0366835.1"/>
    </source>
</evidence>
<evidence type="ECO:0000313" key="14">
    <source>
        <dbReference type="EMBL" id="CAE0685141.1"/>
    </source>
</evidence>
<evidence type="ECO:0000259" key="11">
    <source>
        <dbReference type="PROSITE" id="PS50090"/>
    </source>
</evidence>
<protein>
    <recommendedName>
        <fullName evidence="17">HTH myb-type domain-containing protein</fullName>
    </recommendedName>
</protein>
<evidence type="ECO:0000256" key="6">
    <source>
        <dbReference type="ARBA" id="ARBA00023049"/>
    </source>
</evidence>
<dbReference type="PANTHER" id="PTHR12802">
    <property type="entry name" value="SWI/SNF COMPLEX-RELATED"/>
    <property type="match status" value="1"/>
</dbReference>
<evidence type="ECO:0000256" key="9">
    <source>
        <dbReference type="ARBA" id="ARBA00023242"/>
    </source>
</evidence>
<keyword evidence="2" id="KW-0479">Metal-binding</keyword>
<dbReference type="EMBL" id="CAKKNE010000001">
    <property type="protein sequence ID" value="CAH0366835.1"/>
    <property type="molecule type" value="Genomic_DNA"/>
</dbReference>
<feature type="compositionally biased region" description="Gly residues" evidence="10">
    <location>
        <begin position="80"/>
        <end position="91"/>
    </location>
</feature>
<keyword evidence="4" id="KW-0862">Zinc</keyword>
<dbReference type="AlphaFoldDB" id="A0A7S4E2L3"/>
<dbReference type="InterPro" id="IPR006447">
    <property type="entry name" value="Myb_dom_plants"/>
</dbReference>
<dbReference type="Gene3D" id="1.10.10.60">
    <property type="entry name" value="Homeodomain-like"/>
    <property type="match status" value="1"/>
</dbReference>
<dbReference type="SUPFAM" id="SSF46689">
    <property type="entry name" value="Homeodomain-like"/>
    <property type="match status" value="1"/>
</dbReference>
<reference evidence="15" key="2">
    <citation type="submission" date="2021-11" db="EMBL/GenBank/DDBJ databases">
        <authorList>
            <consortium name="Genoscope - CEA"/>
            <person name="William W."/>
        </authorList>
    </citation>
    <scope>NUCLEOTIDE SEQUENCE</scope>
</reference>
<accession>A0A7S4E2L3</accession>
<keyword evidence="5" id="KW-0805">Transcription regulation</keyword>
<organism evidence="14">
    <name type="scientific">Pelagomonas calceolata</name>
    <dbReference type="NCBI Taxonomy" id="35677"/>
    <lineage>
        <taxon>Eukaryota</taxon>
        <taxon>Sar</taxon>
        <taxon>Stramenopiles</taxon>
        <taxon>Ochrophyta</taxon>
        <taxon>Pelagophyceae</taxon>
        <taxon>Pelagomonadales</taxon>
        <taxon>Pelagomonadaceae</taxon>
        <taxon>Pelagomonas</taxon>
    </lineage>
</organism>
<evidence type="ECO:0000256" key="1">
    <source>
        <dbReference type="ARBA" id="ARBA00022670"/>
    </source>
</evidence>